<dbReference type="PANTHER" id="PTHR31672">
    <property type="entry name" value="BNACNNG10540D PROTEIN"/>
    <property type="match status" value="1"/>
</dbReference>
<organism evidence="2 3">
    <name type="scientific">Liquidambar formosana</name>
    <name type="common">Formosan gum</name>
    <dbReference type="NCBI Taxonomy" id="63359"/>
    <lineage>
        <taxon>Eukaryota</taxon>
        <taxon>Viridiplantae</taxon>
        <taxon>Streptophyta</taxon>
        <taxon>Embryophyta</taxon>
        <taxon>Tracheophyta</taxon>
        <taxon>Spermatophyta</taxon>
        <taxon>Magnoliopsida</taxon>
        <taxon>eudicotyledons</taxon>
        <taxon>Gunneridae</taxon>
        <taxon>Pentapetalae</taxon>
        <taxon>Saxifragales</taxon>
        <taxon>Altingiaceae</taxon>
        <taxon>Liquidambar</taxon>
    </lineage>
</organism>
<dbReference type="InterPro" id="IPR001810">
    <property type="entry name" value="F-box_dom"/>
</dbReference>
<proteinExistence type="predicted"/>
<dbReference type="SUPFAM" id="SSF81383">
    <property type="entry name" value="F-box domain"/>
    <property type="match status" value="1"/>
</dbReference>
<dbReference type="EMBL" id="JBBPBK010000005">
    <property type="protein sequence ID" value="KAK9285570.1"/>
    <property type="molecule type" value="Genomic_DNA"/>
</dbReference>
<protein>
    <recommendedName>
        <fullName evidence="1">F-box domain-containing protein</fullName>
    </recommendedName>
</protein>
<keyword evidence="3" id="KW-1185">Reference proteome</keyword>
<dbReference type="InterPro" id="IPR036047">
    <property type="entry name" value="F-box-like_dom_sf"/>
</dbReference>
<sequence length="185" mass="21283">MVTEEVLKKKKKKKQQQQQKSRSTLEILQCAIVIDILSKLPLKTIFQCRCVSKTWLNLLLSPNFAKAHLTRSRSNLLLQWSKHRCKGGQPLFLLDLKASNICHRSARLKFNFSLTQCCYTLWDSCNGLVCLCNSKFGDPICILNPVTGDQCYYTRTRPVNRALCRFGSLWGSFKQANRREPVKAQ</sequence>
<dbReference type="InterPro" id="IPR050796">
    <property type="entry name" value="SCF_F-box_component"/>
</dbReference>
<name>A0AAP0RVD0_LIQFO</name>
<evidence type="ECO:0000259" key="1">
    <source>
        <dbReference type="Pfam" id="PF00646"/>
    </source>
</evidence>
<dbReference type="Pfam" id="PF00646">
    <property type="entry name" value="F-box"/>
    <property type="match status" value="1"/>
</dbReference>
<reference evidence="2 3" key="1">
    <citation type="journal article" date="2024" name="Plant J.">
        <title>Genome sequences and population genomics reveal climatic adaptation and genomic divergence between two closely related sweetgum species.</title>
        <authorList>
            <person name="Xu W.Q."/>
            <person name="Ren C.Q."/>
            <person name="Zhang X.Y."/>
            <person name="Comes H.P."/>
            <person name="Liu X.H."/>
            <person name="Li Y.G."/>
            <person name="Kettle C.J."/>
            <person name="Jalonen R."/>
            <person name="Gaisberger H."/>
            <person name="Ma Y.Z."/>
            <person name="Qiu Y.X."/>
        </authorList>
    </citation>
    <scope>NUCLEOTIDE SEQUENCE [LARGE SCALE GENOMIC DNA]</scope>
    <source>
        <strain evidence="2">Hangzhou</strain>
    </source>
</reference>
<evidence type="ECO:0000313" key="2">
    <source>
        <dbReference type="EMBL" id="KAK9285570.1"/>
    </source>
</evidence>
<dbReference type="AlphaFoldDB" id="A0AAP0RVD0"/>
<comment type="caution">
    <text evidence="2">The sequence shown here is derived from an EMBL/GenBank/DDBJ whole genome shotgun (WGS) entry which is preliminary data.</text>
</comment>
<accession>A0AAP0RVD0</accession>
<dbReference type="PANTHER" id="PTHR31672:SF13">
    <property type="entry name" value="F-BOX PROTEIN CPR30-LIKE"/>
    <property type="match status" value="1"/>
</dbReference>
<dbReference type="Proteomes" id="UP001415857">
    <property type="component" value="Unassembled WGS sequence"/>
</dbReference>
<gene>
    <name evidence="2" type="ORF">L1049_024765</name>
</gene>
<evidence type="ECO:0000313" key="3">
    <source>
        <dbReference type="Proteomes" id="UP001415857"/>
    </source>
</evidence>
<dbReference type="Gene3D" id="1.20.1280.50">
    <property type="match status" value="1"/>
</dbReference>
<feature type="domain" description="F-box" evidence="1">
    <location>
        <begin position="32"/>
        <end position="64"/>
    </location>
</feature>